<sequence>MESKEYKISEAQAGYSGMLSPKSAKGMKRRFPTSLIAQHPRICQANFRHLSRKQTPLTNDPIWMETDVLDREFEADSSLVDAEYRAVADVDKNFSKIVSPSACNYFATICLWYHGELAAEHREGKRDELKRERLALVYG</sequence>
<dbReference type="EMBL" id="JAWJWE010000003">
    <property type="protein sequence ID" value="KAK6639959.1"/>
    <property type="molecule type" value="Genomic_DNA"/>
</dbReference>
<accession>A0AAN8P716</accession>
<proteinExistence type="predicted"/>
<protein>
    <submittedName>
        <fullName evidence="1">Uncharacterized protein</fullName>
    </submittedName>
</protein>
<organism evidence="1 2">
    <name type="scientific">Polyplax serrata</name>
    <name type="common">Common mouse louse</name>
    <dbReference type="NCBI Taxonomy" id="468196"/>
    <lineage>
        <taxon>Eukaryota</taxon>
        <taxon>Metazoa</taxon>
        <taxon>Ecdysozoa</taxon>
        <taxon>Arthropoda</taxon>
        <taxon>Hexapoda</taxon>
        <taxon>Insecta</taxon>
        <taxon>Pterygota</taxon>
        <taxon>Neoptera</taxon>
        <taxon>Paraneoptera</taxon>
        <taxon>Psocodea</taxon>
        <taxon>Troctomorpha</taxon>
        <taxon>Phthiraptera</taxon>
        <taxon>Anoplura</taxon>
        <taxon>Polyplacidae</taxon>
        <taxon>Polyplax</taxon>
    </lineage>
</organism>
<dbReference type="AlphaFoldDB" id="A0AAN8P716"/>
<evidence type="ECO:0000313" key="1">
    <source>
        <dbReference type="EMBL" id="KAK6639959.1"/>
    </source>
</evidence>
<evidence type="ECO:0000313" key="2">
    <source>
        <dbReference type="Proteomes" id="UP001372834"/>
    </source>
</evidence>
<reference evidence="1 2" key="1">
    <citation type="submission" date="2023-10" db="EMBL/GenBank/DDBJ databases">
        <title>Genomes of two closely related lineages of the louse Polyplax serrata with different host specificities.</title>
        <authorList>
            <person name="Martinu J."/>
            <person name="Tarabai H."/>
            <person name="Stefka J."/>
            <person name="Hypsa V."/>
        </authorList>
    </citation>
    <scope>NUCLEOTIDE SEQUENCE [LARGE SCALE GENOMIC DNA]</scope>
    <source>
        <strain evidence="1">HR10_N</strain>
    </source>
</reference>
<dbReference type="Proteomes" id="UP001372834">
    <property type="component" value="Unassembled WGS sequence"/>
</dbReference>
<name>A0AAN8P716_POLSC</name>
<gene>
    <name evidence="1" type="ORF">RUM43_008236</name>
</gene>
<comment type="caution">
    <text evidence="1">The sequence shown here is derived from an EMBL/GenBank/DDBJ whole genome shotgun (WGS) entry which is preliminary data.</text>
</comment>